<dbReference type="InterPro" id="IPR001623">
    <property type="entry name" value="DnaJ_domain"/>
</dbReference>
<dbReference type="PRINTS" id="PR00625">
    <property type="entry name" value="JDOMAIN"/>
</dbReference>
<feature type="domain" description="J" evidence="2">
    <location>
        <begin position="145"/>
        <end position="202"/>
    </location>
</feature>
<dbReference type="PANTHER" id="PTHR44145:SF3">
    <property type="entry name" value="DNAJ HOMOLOG SUBFAMILY A MEMBER 3, MITOCHONDRIAL"/>
    <property type="match status" value="1"/>
</dbReference>
<evidence type="ECO:0000256" key="1">
    <source>
        <dbReference type="ARBA" id="ARBA00023186"/>
    </source>
</evidence>
<evidence type="ECO:0000259" key="2">
    <source>
        <dbReference type="PROSITE" id="PS50076"/>
    </source>
</evidence>
<dbReference type="InterPro" id="IPR036869">
    <property type="entry name" value="J_dom_sf"/>
</dbReference>
<dbReference type="PROSITE" id="PS50076">
    <property type="entry name" value="DNAJ_2"/>
    <property type="match status" value="1"/>
</dbReference>
<evidence type="ECO:0000313" key="4">
    <source>
        <dbReference type="Proteomes" id="UP000637002"/>
    </source>
</evidence>
<sequence>MMDLNSPLFDRIRVRKAAAEPRPQQVRTCDHPGCGAAAEHRAPKGRGKEGQYWQFCLEHVRAYNHSYNYFAGMDDDAVVRHQKADAVGHRPTWSMGVKAGARAQWRRGDGDQAAFDPFNLFGQTASAAHAATEERKPRLSVAAVKALETLELEEGADAATIKARYKALVKRFHPDANGGDRSYETRFQDIVRAYGVLRSLNLC</sequence>
<accession>A0A916UMI8</accession>
<dbReference type="SUPFAM" id="SSF46565">
    <property type="entry name" value="Chaperone J-domain"/>
    <property type="match status" value="1"/>
</dbReference>
<evidence type="ECO:0000313" key="3">
    <source>
        <dbReference type="EMBL" id="GGC78788.1"/>
    </source>
</evidence>
<dbReference type="SMART" id="SM00271">
    <property type="entry name" value="DnaJ"/>
    <property type="match status" value="1"/>
</dbReference>
<dbReference type="Proteomes" id="UP000637002">
    <property type="component" value="Unassembled WGS sequence"/>
</dbReference>
<reference evidence="3" key="1">
    <citation type="journal article" date="2014" name="Int. J. Syst. Evol. Microbiol.">
        <title>Complete genome sequence of Corynebacterium casei LMG S-19264T (=DSM 44701T), isolated from a smear-ripened cheese.</title>
        <authorList>
            <consortium name="US DOE Joint Genome Institute (JGI-PGF)"/>
            <person name="Walter F."/>
            <person name="Albersmeier A."/>
            <person name="Kalinowski J."/>
            <person name="Ruckert C."/>
        </authorList>
    </citation>
    <scope>NUCLEOTIDE SEQUENCE</scope>
    <source>
        <strain evidence="3">CGMCC 1.12919</strain>
    </source>
</reference>
<name>A0A916UMI8_9HYPH</name>
<dbReference type="InterPro" id="IPR051938">
    <property type="entry name" value="Apopto_cytoskel_mod"/>
</dbReference>
<protein>
    <submittedName>
        <fullName evidence="3">Molecular chaperone DnaJ</fullName>
    </submittedName>
</protein>
<dbReference type="PANTHER" id="PTHR44145">
    <property type="entry name" value="DNAJ HOMOLOG SUBFAMILY A MEMBER 3, MITOCHONDRIAL"/>
    <property type="match status" value="1"/>
</dbReference>
<dbReference type="AlphaFoldDB" id="A0A916UMI8"/>
<dbReference type="Gene3D" id="1.10.287.110">
    <property type="entry name" value="DnaJ domain"/>
    <property type="match status" value="1"/>
</dbReference>
<reference evidence="3" key="2">
    <citation type="submission" date="2020-09" db="EMBL/GenBank/DDBJ databases">
        <authorList>
            <person name="Sun Q."/>
            <person name="Zhou Y."/>
        </authorList>
    </citation>
    <scope>NUCLEOTIDE SEQUENCE</scope>
    <source>
        <strain evidence="3">CGMCC 1.12919</strain>
    </source>
</reference>
<keyword evidence="1" id="KW-0143">Chaperone</keyword>
<proteinExistence type="predicted"/>
<dbReference type="EMBL" id="BMGG01000007">
    <property type="protein sequence ID" value="GGC78788.1"/>
    <property type="molecule type" value="Genomic_DNA"/>
</dbReference>
<gene>
    <name evidence="3" type="ORF">GCM10010994_41170</name>
</gene>
<keyword evidence="4" id="KW-1185">Reference proteome</keyword>
<dbReference type="Pfam" id="PF00226">
    <property type="entry name" value="DnaJ"/>
    <property type="match status" value="1"/>
</dbReference>
<comment type="caution">
    <text evidence="3">The sequence shown here is derived from an EMBL/GenBank/DDBJ whole genome shotgun (WGS) entry which is preliminary data.</text>
</comment>
<organism evidence="3 4">
    <name type="scientific">Chelatococcus reniformis</name>
    <dbReference type="NCBI Taxonomy" id="1494448"/>
    <lineage>
        <taxon>Bacteria</taxon>
        <taxon>Pseudomonadati</taxon>
        <taxon>Pseudomonadota</taxon>
        <taxon>Alphaproteobacteria</taxon>
        <taxon>Hyphomicrobiales</taxon>
        <taxon>Chelatococcaceae</taxon>
        <taxon>Chelatococcus</taxon>
    </lineage>
</organism>
<dbReference type="CDD" id="cd06257">
    <property type="entry name" value="DnaJ"/>
    <property type="match status" value="1"/>
</dbReference>